<dbReference type="GO" id="GO:0033178">
    <property type="term" value="C:proton-transporting two-sector ATPase complex, catalytic domain"/>
    <property type="evidence" value="ECO:0007669"/>
    <property type="project" value="InterPro"/>
</dbReference>
<keyword evidence="2" id="KW-0813">Transport</keyword>
<accession>A0AA38SVR7</accession>
<feature type="non-terminal residue" evidence="5">
    <location>
        <position position="80"/>
    </location>
</feature>
<keyword evidence="4" id="KW-1133">Transmembrane helix</keyword>
<comment type="caution">
    <text evidence="5">The sequence shown here is derived from an EMBL/GenBank/DDBJ whole genome shotgun (WGS) entry which is preliminary data.</text>
</comment>
<name>A0AA38SVR7_9ASTR</name>
<keyword evidence="4" id="KW-0472">Membrane</keyword>
<reference evidence="5" key="1">
    <citation type="submission" date="2023-03" db="EMBL/GenBank/DDBJ databases">
        <title>Chromosome-scale reference genome and RAD-based genetic map of yellow starthistle (Centaurea solstitialis) reveal putative structural variation and QTLs associated with invader traits.</title>
        <authorList>
            <person name="Reatini B."/>
            <person name="Cang F.A."/>
            <person name="Jiang Q."/>
            <person name="Mckibben M.T.W."/>
            <person name="Barker M.S."/>
            <person name="Rieseberg L.H."/>
            <person name="Dlugosch K.M."/>
        </authorList>
    </citation>
    <scope>NUCLEOTIDE SEQUENCE</scope>
    <source>
        <strain evidence="5">CAN-66</strain>
        <tissue evidence="5">Leaf</tissue>
    </source>
</reference>
<dbReference type="Proteomes" id="UP001172457">
    <property type="component" value="Chromosome 5"/>
</dbReference>
<evidence type="ECO:0000313" key="5">
    <source>
        <dbReference type="EMBL" id="KAJ9549689.1"/>
    </source>
</evidence>
<dbReference type="InterPro" id="IPR038495">
    <property type="entry name" value="ATPase_E_C"/>
</dbReference>
<feature type="transmembrane region" description="Helical" evidence="4">
    <location>
        <begin position="27"/>
        <end position="46"/>
    </location>
</feature>
<dbReference type="InterPro" id="IPR002842">
    <property type="entry name" value="ATPase_V1_Esu"/>
</dbReference>
<proteinExistence type="inferred from homology"/>
<dbReference type="EMBL" id="JARYMX010000005">
    <property type="protein sequence ID" value="KAJ9549689.1"/>
    <property type="molecule type" value="Genomic_DNA"/>
</dbReference>
<keyword evidence="4" id="KW-0812">Transmembrane</keyword>
<dbReference type="AlphaFoldDB" id="A0AA38SVR7"/>
<evidence type="ECO:0000256" key="1">
    <source>
        <dbReference type="ARBA" id="ARBA00005901"/>
    </source>
</evidence>
<evidence type="ECO:0000256" key="3">
    <source>
        <dbReference type="ARBA" id="ARBA00023065"/>
    </source>
</evidence>
<dbReference type="PANTHER" id="PTHR45715">
    <property type="entry name" value="ATPASE H+-TRANSPORTING V1 SUBUNIT E1A-RELATED"/>
    <property type="match status" value="1"/>
</dbReference>
<protein>
    <submittedName>
        <fullName evidence="5">Uncharacterized protein</fullName>
    </submittedName>
</protein>
<evidence type="ECO:0000256" key="2">
    <source>
        <dbReference type="ARBA" id="ARBA00022448"/>
    </source>
</evidence>
<evidence type="ECO:0000256" key="4">
    <source>
        <dbReference type="SAM" id="Phobius"/>
    </source>
</evidence>
<dbReference type="SUPFAM" id="SSF160527">
    <property type="entry name" value="V-type ATPase subunit E-like"/>
    <property type="match status" value="1"/>
</dbReference>
<gene>
    <name evidence="5" type="ORF">OSB04_022232</name>
</gene>
<evidence type="ECO:0000313" key="6">
    <source>
        <dbReference type="Proteomes" id="UP001172457"/>
    </source>
</evidence>
<dbReference type="Gene3D" id="3.30.2320.30">
    <property type="entry name" value="ATP synthase, E subunit, C-terminal"/>
    <property type="match status" value="1"/>
</dbReference>
<keyword evidence="3" id="KW-0406">Ion transport</keyword>
<organism evidence="5 6">
    <name type="scientific">Centaurea solstitialis</name>
    <name type="common">yellow star-thistle</name>
    <dbReference type="NCBI Taxonomy" id="347529"/>
    <lineage>
        <taxon>Eukaryota</taxon>
        <taxon>Viridiplantae</taxon>
        <taxon>Streptophyta</taxon>
        <taxon>Embryophyta</taxon>
        <taxon>Tracheophyta</taxon>
        <taxon>Spermatophyta</taxon>
        <taxon>Magnoliopsida</taxon>
        <taxon>eudicotyledons</taxon>
        <taxon>Gunneridae</taxon>
        <taxon>Pentapetalae</taxon>
        <taxon>asterids</taxon>
        <taxon>campanulids</taxon>
        <taxon>Asterales</taxon>
        <taxon>Asteraceae</taxon>
        <taxon>Carduoideae</taxon>
        <taxon>Cardueae</taxon>
        <taxon>Centaureinae</taxon>
        <taxon>Centaurea</taxon>
    </lineage>
</organism>
<dbReference type="Pfam" id="PF01991">
    <property type="entry name" value="vATP-synt_E"/>
    <property type="match status" value="1"/>
</dbReference>
<dbReference type="GO" id="GO:0046961">
    <property type="term" value="F:proton-transporting ATPase activity, rotational mechanism"/>
    <property type="evidence" value="ECO:0007669"/>
    <property type="project" value="InterPro"/>
</dbReference>
<sequence>MEVNDGALDLLSRVGVMDLANEEDNGLYNLSFLTLVISISGGVVLASRDGKIVFENTLDARLDVIFRGKLPEIRKLLFSQ</sequence>
<keyword evidence="6" id="KW-1185">Reference proteome</keyword>
<comment type="similarity">
    <text evidence="1">Belongs to the V-ATPase E subunit family.</text>
</comment>